<accession>A0A545UJ32</accession>
<reference evidence="2 3" key="1">
    <citation type="submission" date="2019-07" db="EMBL/GenBank/DDBJ databases">
        <title>Draft genome for Aliikangiella sp. M105.</title>
        <authorList>
            <person name="Wang G."/>
        </authorList>
    </citation>
    <scope>NUCLEOTIDE SEQUENCE [LARGE SCALE GENOMIC DNA]</scope>
    <source>
        <strain evidence="2 3">M105</strain>
    </source>
</reference>
<dbReference type="Proteomes" id="UP000315439">
    <property type="component" value="Unassembled WGS sequence"/>
</dbReference>
<keyword evidence="3" id="KW-1185">Reference proteome</keyword>
<dbReference type="EMBL" id="VIKS01000001">
    <property type="protein sequence ID" value="TQV89472.1"/>
    <property type="molecule type" value="Genomic_DNA"/>
</dbReference>
<dbReference type="InterPro" id="IPR029058">
    <property type="entry name" value="AB_hydrolase_fold"/>
</dbReference>
<evidence type="ECO:0000313" key="2">
    <source>
        <dbReference type="EMBL" id="TQV89472.1"/>
    </source>
</evidence>
<keyword evidence="1" id="KW-0732">Signal</keyword>
<proteinExistence type="predicted"/>
<dbReference type="AlphaFoldDB" id="A0A545UJ32"/>
<dbReference type="SUPFAM" id="SSF53474">
    <property type="entry name" value="alpha/beta-Hydrolases"/>
    <property type="match status" value="1"/>
</dbReference>
<gene>
    <name evidence="2" type="ORF">FLL46_00910</name>
</gene>
<dbReference type="GO" id="GO:0016787">
    <property type="term" value="F:hydrolase activity"/>
    <property type="evidence" value="ECO:0007669"/>
    <property type="project" value="UniProtKB-KW"/>
</dbReference>
<comment type="caution">
    <text evidence="2">The sequence shown here is derived from an EMBL/GenBank/DDBJ whole genome shotgun (WGS) entry which is preliminary data.</text>
</comment>
<feature type="chain" id="PRO_5022002979" evidence="1">
    <location>
        <begin position="21"/>
        <end position="224"/>
    </location>
</feature>
<evidence type="ECO:0000256" key="1">
    <source>
        <dbReference type="SAM" id="SignalP"/>
    </source>
</evidence>
<dbReference type="OrthoDB" id="6381520at2"/>
<name>A0A545UJ32_9GAMM</name>
<sequence>MIKLIVSTIICLFLSSNGIAGSVYDKFPDDINPKEKYVFYSHGYIVEGENPKPINKKFGWGLYDFPAIKKSLSDDSYNLIAFHRPKNTDPFKYANELNDQVRDLVKKGVSPKNITIMGFSRGAFITGLTSDKLSDLSINTIILAGCGRLISKKHTDIKVYGNVLSIYEKSDRANTCKALKAKSTNVKSFTEIEINTGLEHGAFYRPISEWVEPVKNWIKSKPSN</sequence>
<feature type="signal peptide" evidence="1">
    <location>
        <begin position="1"/>
        <end position="20"/>
    </location>
</feature>
<organism evidence="2 3">
    <name type="scientific">Aliikangiella coralliicola</name>
    <dbReference type="NCBI Taxonomy" id="2592383"/>
    <lineage>
        <taxon>Bacteria</taxon>
        <taxon>Pseudomonadati</taxon>
        <taxon>Pseudomonadota</taxon>
        <taxon>Gammaproteobacteria</taxon>
        <taxon>Oceanospirillales</taxon>
        <taxon>Pleioneaceae</taxon>
        <taxon>Aliikangiella</taxon>
    </lineage>
</organism>
<keyword evidence="2" id="KW-0378">Hydrolase</keyword>
<evidence type="ECO:0000313" key="3">
    <source>
        <dbReference type="Proteomes" id="UP000315439"/>
    </source>
</evidence>
<protein>
    <submittedName>
        <fullName evidence="2">Alpha/beta hydrolase</fullName>
    </submittedName>
</protein>
<dbReference type="Gene3D" id="3.40.50.1820">
    <property type="entry name" value="alpha/beta hydrolase"/>
    <property type="match status" value="1"/>
</dbReference>